<keyword evidence="1" id="KW-1133">Transmembrane helix</keyword>
<evidence type="ECO:0000256" key="1">
    <source>
        <dbReference type="SAM" id="Phobius"/>
    </source>
</evidence>
<gene>
    <name evidence="2" type="ORF">JF537_09330</name>
</gene>
<proteinExistence type="predicted"/>
<dbReference type="Pfam" id="PF10990">
    <property type="entry name" value="DUF2809"/>
    <property type="match status" value="1"/>
</dbReference>
<accession>A0A8I1SNV7</accession>
<name>A0A8I1SNV7_9BACI</name>
<feature type="transmembrane region" description="Helical" evidence="1">
    <location>
        <begin position="32"/>
        <end position="51"/>
    </location>
</feature>
<reference evidence="2" key="1">
    <citation type="submission" date="2020-12" db="EMBL/GenBank/DDBJ databases">
        <title>PHA producing bacteria isolated from mangrove.</title>
        <authorList>
            <person name="Zheng W."/>
            <person name="Yu S."/>
            <person name="Huang Y."/>
        </authorList>
    </citation>
    <scope>NUCLEOTIDE SEQUENCE</scope>
    <source>
        <strain evidence="2">GN22-4</strain>
    </source>
</reference>
<dbReference type="Proteomes" id="UP000664578">
    <property type="component" value="Unassembled WGS sequence"/>
</dbReference>
<sequence>MNSRNRVVYACLCLITTLLGLSTRVFQEYLPAFLRLYIGDTLWALMIFLGFSSIYKTASTIRIIVISILFCYVIECIQLYQAEWIVQLREITLGGLILGYGFLWSDLIAYTVGIAVGGLVELTFKKNPYINDEKY</sequence>
<comment type="caution">
    <text evidence="2">The sequence shown here is derived from an EMBL/GenBank/DDBJ whole genome shotgun (WGS) entry which is preliminary data.</text>
</comment>
<evidence type="ECO:0000313" key="2">
    <source>
        <dbReference type="EMBL" id="MBN8251781.1"/>
    </source>
</evidence>
<organism evidence="2 3">
    <name type="scientific">Priestia flexa</name>
    <dbReference type="NCBI Taxonomy" id="86664"/>
    <lineage>
        <taxon>Bacteria</taxon>
        <taxon>Bacillati</taxon>
        <taxon>Bacillota</taxon>
        <taxon>Bacilli</taxon>
        <taxon>Bacillales</taxon>
        <taxon>Bacillaceae</taxon>
        <taxon>Priestia</taxon>
    </lineage>
</organism>
<feature type="transmembrane region" description="Helical" evidence="1">
    <location>
        <begin position="102"/>
        <end position="124"/>
    </location>
</feature>
<keyword evidence="1" id="KW-0812">Transmembrane</keyword>
<protein>
    <submittedName>
        <fullName evidence="2">DUF2809 domain-containing protein</fullName>
    </submittedName>
</protein>
<feature type="transmembrane region" description="Helical" evidence="1">
    <location>
        <begin position="63"/>
        <end position="82"/>
    </location>
</feature>
<dbReference type="InterPro" id="IPR021257">
    <property type="entry name" value="DUF2809"/>
</dbReference>
<evidence type="ECO:0000313" key="3">
    <source>
        <dbReference type="Proteomes" id="UP000664578"/>
    </source>
</evidence>
<feature type="transmembrane region" description="Helical" evidence="1">
    <location>
        <begin position="7"/>
        <end position="26"/>
    </location>
</feature>
<keyword evidence="1" id="KW-0472">Membrane</keyword>
<dbReference type="EMBL" id="JAEMWV010000004">
    <property type="protein sequence ID" value="MBN8251781.1"/>
    <property type="molecule type" value="Genomic_DNA"/>
</dbReference>
<dbReference type="AlphaFoldDB" id="A0A8I1SNV7"/>
<dbReference type="RefSeq" id="WP_206782512.1">
    <property type="nucleotide sequence ID" value="NZ_JAEMWV010000004.1"/>
</dbReference>